<dbReference type="EMBL" id="UYRT01031656">
    <property type="protein sequence ID" value="VDK73655.1"/>
    <property type="molecule type" value="Genomic_DNA"/>
</dbReference>
<reference evidence="2 3" key="1">
    <citation type="submission" date="2018-11" db="EMBL/GenBank/DDBJ databases">
        <authorList>
            <consortium name="Pathogen Informatics"/>
        </authorList>
    </citation>
    <scope>NUCLEOTIDE SEQUENCE [LARGE SCALE GENOMIC DNA]</scope>
</reference>
<accession>A0A3P6T014</accession>
<feature type="transmembrane region" description="Helical" evidence="1">
    <location>
        <begin position="23"/>
        <end position="43"/>
    </location>
</feature>
<evidence type="ECO:0000313" key="3">
    <source>
        <dbReference type="Proteomes" id="UP000271098"/>
    </source>
</evidence>
<keyword evidence="1" id="KW-0472">Membrane</keyword>
<keyword evidence="1" id="KW-0812">Transmembrane</keyword>
<dbReference type="Proteomes" id="UP000271098">
    <property type="component" value="Unassembled WGS sequence"/>
</dbReference>
<name>A0A3P6T014_9BILA</name>
<evidence type="ECO:0000256" key="1">
    <source>
        <dbReference type="SAM" id="Phobius"/>
    </source>
</evidence>
<sequence>MPLIMFRYVSKSSDSGKHAWTDLLLRHLLLLFALVEGLLAGYVLSERAIDCTPPIAALTPIAIGVGAQVLQPMIKE</sequence>
<organism evidence="2 3">
    <name type="scientific">Gongylonema pulchrum</name>
    <dbReference type="NCBI Taxonomy" id="637853"/>
    <lineage>
        <taxon>Eukaryota</taxon>
        <taxon>Metazoa</taxon>
        <taxon>Ecdysozoa</taxon>
        <taxon>Nematoda</taxon>
        <taxon>Chromadorea</taxon>
        <taxon>Rhabditida</taxon>
        <taxon>Spirurina</taxon>
        <taxon>Spiruromorpha</taxon>
        <taxon>Spiruroidea</taxon>
        <taxon>Gongylonematidae</taxon>
        <taxon>Gongylonema</taxon>
    </lineage>
</organism>
<proteinExistence type="predicted"/>
<keyword evidence="1" id="KW-1133">Transmembrane helix</keyword>
<keyword evidence="3" id="KW-1185">Reference proteome</keyword>
<dbReference type="AlphaFoldDB" id="A0A3P6T014"/>
<gene>
    <name evidence="2" type="ORF">GPUH_LOCUS9541</name>
</gene>
<evidence type="ECO:0000313" key="2">
    <source>
        <dbReference type="EMBL" id="VDK73655.1"/>
    </source>
</evidence>
<protein>
    <submittedName>
        <fullName evidence="2">Uncharacterized protein</fullName>
    </submittedName>
</protein>